<dbReference type="GO" id="GO:0045944">
    <property type="term" value="P:positive regulation of transcription by RNA polymerase II"/>
    <property type="evidence" value="ECO:0007669"/>
    <property type="project" value="TreeGrafter"/>
</dbReference>
<dbReference type="PANTHER" id="PTHR12433">
    <property type="entry name" value="MEDIATOR OF RNA POLYMERASE II TRANSCRIPTION SUBUNIT 25"/>
    <property type="match status" value="1"/>
</dbReference>
<evidence type="ECO:0000256" key="5">
    <source>
        <dbReference type="ARBA" id="ARBA00023159"/>
    </source>
</evidence>
<proteinExistence type="inferred from homology"/>
<gene>
    <name evidence="13" type="ORF">HOLleu_36813</name>
</gene>
<keyword evidence="7" id="KW-0539">Nucleus</keyword>
<evidence type="ECO:0000256" key="2">
    <source>
        <dbReference type="ARBA" id="ARBA00009102"/>
    </source>
</evidence>
<feature type="region of interest" description="Disordered" evidence="10">
    <location>
        <begin position="820"/>
        <end position="839"/>
    </location>
</feature>
<organism evidence="13 14">
    <name type="scientific">Holothuria leucospilota</name>
    <name type="common">Black long sea cucumber</name>
    <name type="synonym">Mertensiothuria leucospilota</name>
    <dbReference type="NCBI Taxonomy" id="206669"/>
    <lineage>
        <taxon>Eukaryota</taxon>
        <taxon>Metazoa</taxon>
        <taxon>Echinodermata</taxon>
        <taxon>Eleutherozoa</taxon>
        <taxon>Echinozoa</taxon>
        <taxon>Holothuroidea</taxon>
        <taxon>Aspidochirotacea</taxon>
        <taxon>Aspidochirotida</taxon>
        <taxon>Holothuriidae</taxon>
        <taxon>Holothuria</taxon>
    </lineage>
</organism>
<dbReference type="InterPro" id="IPR021419">
    <property type="entry name" value="Mediator_Med25_VWA"/>
</dbReference>
<keyword evidence="6" id="KW-0804">Transcription</keyword>
<evidence type="ECO:0000313" key="13">
    <source>
        <dbReference type="EMBL" id="KAJ8024161.1"/>
    </source>
</evidence>
<keyword evidence="4" id="KW-0805">Transcription regulation</keyword>
<keyword evidence="9" id="KW-0175">Coiled coil</keyword>
<comment type="similarity">
    <text evidence="2">Belongs to the Mediator complex subunit 25 family.</text>
</comment>
<protein>
    <recommendedName>
        <fullName evidence="3">Mediator of RNA polymerase II transcription subunit 25</fullName>
    </recommendedName>
    <alternativeName>
        <fullName evidence="8">Mediator complex subunit 25</fullName>
    </alternativeName>
</protein>
<feature type="region of interest" description="Disordered" evidence="10">
    <location>
        <begin position="959"/>
        <end position="1004"/>
    </location>
</feature>
<dbReference type="EMBL" id="JAIZAY010000019">
    <property type="protein sequence ID" value="KAJ8024161.1"/>
    <property type="molecule type" value="Genomic_DNA"/>
</dbReference>
<keyword evidence="5" id="KW-0010">Activator</keyword>
<evidence type="ECO:0000256" key="3">
    <source>
        <dbReference type="ARBA" id="ARBA00019694"/>
    </source>
</evidence>
<evidence type="ECO:0000313" key="14">
    <source>
        <dbReference type="Proteomes" id="UP001152320"/>
    </source>
</evidence>
<dbReference type="PANTHER" id="PTHR12433:SF11">
    <property type="entry name" value="MEDIATOR OF RNA POLYMERASE II TRANSCRIPTION SUBUNIT 25"/>
    <property type="match status" value="1"/>
</dbReference>
<dbReference type="OrthoDB" id="7690434at2759"/>
<dbReference type="InterPro" id="IPR038196">
    <property type="entry name" value="Med25_PTOV_sf"/>
</dbReference>
<feature type="compositionally biased region" description="Low complexity" evidence="10">
    <location>
        <begin position="380"/>
        <end position="396"/>
    </location>
</feature>
<feature type="region of interest" description="Disordered" evidence="10">
    <location>
        <begin position="1113"/>
        <end position="1146"/>
    </location>
</feature>
<dbReference type="GO" id="GO:0016592">
    <property type="term" value="C:mediator complex"/>
    <property type="evidence" value="ECO:0007669"/>
    <property type="project" value="TreeGrafter"/>
</dbReference>
<feature type="domain" description="Mediator of RNA polymerase II transcription subunit 25 von Willebrand factor type A" evidence="12">
    <location>
        <begin position="11"/>
        <end position="221"/>
    </location>
</feature>
<name>A0A9Q0YMG7_HOLLE</name>
<evidence type="ECO:0000256" key="4">
    <source>
        <dbReference type="ARBA" id="ARBA00023015"/>
    </source>
</evidence>
<dbReference type="GO" id="GO:0005667">
    <property type="term" value="C:transcription regulator complex"/>
    <property type="evidence" value="ECO:0007669"/>
    <property type="project" value="TreeGrafter"/>
</dbReference>
<feature type="compositionally biased region" description="Basic and acidic residues" evidence="10">
    <location>
        <begin position="231"/>
        <end position="241"/>
    </location>
</feature>
<feature type="compositionally biased region" description="Low complexity" evidence="10">
    <location>
        <begin position="827"/>
        <end position="838"/>
    </location>
</feature>
<evidence type="ECO:0000256" key="6">
    <source>
        <dbReference type="ARBA" id="ARBA00023163"/>
    </source>
</evidence>
<evidence type="ECO:0000256" key="8">
    <source>
        <dbReference type="ARBA" id="ARBA00031958"/>
    </source>
</evidence>
<keyword evidence="14" id="KW-1185">Reference proteome</keyword>
<accession>A0A9Q0YMG7</accession>
<evidence type="ECO:0000256" key="7">
    <source>
        <dbReference type="ARBA" id="ARBA00023242"/>
    </source>
</evidence>
<evidence type="ECO:0000256" key="10">
    <source>
        <dbReference type="SAM" id="MobiDB-lite"/>
    </source>
</evidence>
<evidence type="ECO:0000259" key="12">
    <source>
        <dbReference type="Pfam" id="PF11265"/>
    </source>
</evidence>
<feature type="domain" description="Mediator complex subunit Med25 PTOV" evidence="11">
    <location>
        <begin position="673"/>
        <end position="822"/>
    </location>
</feature>
<dbReference type="AlphaFoldDB" id="A0A9Q0YMG7"/>
<sequence length="1146" mass="127807">MLPQESKDGSQQVHVVFVMEGTAAMGQFYKQLRNGYIIPTLKYFNGGPLEESSYSGQYSNKVFSLVVYNSIDYMPSQTVFCYYPTSNAWEVLRSMDEIRFVGGGGESKSLLGEGLANALQIFDDIEAITENGSSSIIQHCIVIASSPPFLTPAIQGSRYSGYTVEQLAAVISERNVNMSILSPRKLYELQQLYDKACGELQVLTTKEYAMDPRHLILLRGYELQERPQTAEMKENKKDLLSPRKQPKTSVPLSSTANVVPSSSLIYKTTTSSSVSNVQMAQTILSSSFNNNQQPIVSQAMNKSVLNQMQDKQLPIGLAGQVQPNQNIPQQQKPQQQQQQQALNQPQQVQQQQQQPSLQQMQSSQQQQAVQQQQLQTQQGQQQQGQQQLPSGSLPGQAASNQGRKPMQRETFLKMMANLPTDTRKRVMEELKERKMKSLAISQAGSMVTGQNITSSSPMTISIQPNITISKSQPPPSLNMGPTVSVAGAAMPSTAPIRAIHAAQDVLRKAQIMATNPRLQNPGGFNQQQQQQQNNPLLNTHLQQQNTALQQQQPGMQQQQPGLQQQQPGMQQQQPGMQQQQPGMQQQQPGMQQQQPGMQQQQPGMQQQQPGMQQQQLNLQPGLQQQQPGMQPQQPPMSSASNMVFSQDQQVNVNQAFNQQNNTAMASMPPRPLKILWNGILEWQEKARQGTMASEQKIPRCINCQVSAGPETNIKCDSWPKKLTMQVIPFRFLQSLNSLVKNSHIVNFDFPDQGTNAEPRRVLLKVLQNQFIGCIHLSSEVQTDTKVLLLCYIKASNQFKGRIPKDQAGFINSFRELIKKHQQEQKHQMQQQQQQQQQQVIAGQVRPQMAAPGMAPRGGNIQQVIGQRAAIPQAVATAGNQVINQQQQGRRMLTTSLGQNPGANLKSIQELMQKLQQEGGRTLSQAKQQQLQAQLQQHQQQQQQLQQQQQQQSNQQLLQPQQMQQVGNRQQQAVGQQQTLGPQQALGQGPQQALGQQQIPTQSQQLQSNNAQLKNLLMSQAQAQSQQGPIQWSQAQQLGQQQQQQQQQQNLLMQQMPQQQMQQAAVMGQQRMPQRTMGQVMQQQQQGGMSSQGIMVQGGSIDQRAILQGGMNPGTMQGMGKPMQRQQQQTGKGGMRDDVSLMDLLQP</sequence>
<dbReference type="Pfam" id="PF11232">
    <property type="entry name" value="Med25"/>
    <property type="match status" value="1"/>
</dbReference>
<evidence type="ECO:0000256" key="9">
    <source>
        <dbReference type="SAM" id="Coils"/>
    </source>
</evidence>
<feature type="region of interest" description="Disordered" evidence="10">
    <location>
        <begin position="545"/>
        <end position="616"/>
    </location>
</feature>
<reference evidence="13" key="1">
    <citation type="submission" date="2021-10" db="EMBL/GenBank/DDBJ databases">
        <title>Tropical sea cucumber genome reveals ecological adaptation and Cuvierian tubules defense mechanism.</title>
        <authorList>
            <person name="Chen T."/>
        </authorList>
    </citation>
    <scope>NUCLEOTIDE SEQUENCE</scope>
    <source>
        <strain evidence="13">Nanhai2018</strain>
        <tissue evidence="13">Muscle</tissue>
    </source>
</reference>
<dbReference type="Proteomes" id="UP001152320">
    <property type="component" value="Chromosome 19"/>
</dbReference>
<dbReference type="SUPFAM" id="SSF53300">
    <property type="entry name" value="vWA-like"/>
    <property type="match status" value="1"/>
</dbReference>
<comment type="subcellular location">
    <subcellularLocation>
        <location evidence="1">Nucleus</location>
    </subcellularLocation>
</comment>
<dbReference type="InterPro" id="IPR036465">
    <property type="entry name" value="vWFA_dom_sf"/>
</dbReference>
<feature type="region of interest" description="Disordered" evidence="10">
    <location>
        <begin position="323"/>
        <end position="355"/>
    </location>
</feature>
<feature type="region of interest" description="Disordered" evidence="10">
    <location>
        <begin position="380"/>
        <end position="406"/>
    </location>
</feature>
<evidence type="ECO:0000259" key="11">
    <source>
        <dbReference type="Pfam" id="PF11232"/>
    </source>
</evidence>
<dbReference type="InterPro" id="IPR021394">
    <property type="entry name" value="Med25_PTOV"/>
</dbReference>
<dbReference type="Pfam" id="PF11265">
    <property type="entry name" value="Med25_VWA"/>
    <property type="match status" value="1"/>
</dbReference>
<feature type="coiled-coil region" evidence="9">
    <location>
        <begin position="920"/>
        <end position="954"/>
    </location>
</feature>
<dbReference type="Gene3D" id="2.40.290.30">
    <property type="entry name" value="Mediator complex subunit 25, ACID domain"/>
    <property type="match status" value="1"/>
</dbReference>
<evidence type="ECO:0000256" key="1">
    <source>
        <dbReference type="ARBA" id="ARBA00004123"/>
    </source>
</evidence>
<comment type="caution">
    <text evidence="13">The sequence shown here is derived from an EMBL/GenBank/DDBJ whole genome shotgun (WGS) entry which is preliminary data.</text>
</comment>
<feature type="region of interest" description="Disordered" evidence="10">
    <location>
        <begin position="227"/>
        <end position="255"/>
    </location>
</feature>